<gene>
    <name evidence="8 11" type="primary">gshA</name>
    <name evidence="11" type="ORF">ABUE30_12100</name>
</gene>
<evidence type="ECO:0000313" key="12">
    <source>
        <dbReference type="Proteomes" id="UP001629953"/>
    </source>
</evidence>
<keyword evidence="5 8" id="KW-0547">Nucleotide-binding</keyword>
<keyword evidence="3 8" id="KW-0436">Ligase</keyword>
<dbReference type="RefSeq" id="WP_408624032.1">
    <property type="nucleotide sequence ID" value="NZ_JBEQCT010000005.1"/>
</dbReference>
<reference evidence="11 12" key="1">
    <citation type="journal article" date="2013" name="Int. J. Syst. Evol. Microbiol.">
        <title>Celerinatantimonas yamalensis sp. nov., a cold-adapted diazotrophic bacterium from a cold permafrost brine.</title>
        <authorList>
            <person name="Shcherbakova V."/>
            <person name="Chuvilskaya N."/>
            <person name="Rivkina E."/>
            <person name="Demidov N."/>
            <person name="Uchaeva V."/>
            <person name="Suetin S."/>
            <person name="Suzina N."/>
            <person name="Gilichinsky D."/>
        </authorList>
    </citation>
    <scope>NUCLEOTIDE SEQUENCE [LARGE SCALE GENOMIC DNA]</scope>
    <source>
        <strain evidence="11 12">C7</strain>
    </source>
</reference>
<comment type="pathway">
    <text evidence="1 8 9">Sulfur metabolism; glutathione biosynthesis; glutathione from L-cysteine and L-glutamate: step 1/2.</text>
</comment>
<evidence type="ECO:0000256" key="1">
    <source>
        <dbReference type="ARBA" id="ARBA00005006"/>
    </source>
</evidence>
<evidence type="ECO:0000256" key="8">
    <source>
        <dbReference type="HAMAP-Rule" id="MF_00578"/>
    </source>
</evidence>
<keyword evidence="6 8" id="KW-0067">ATP-binding</keyword>
<protein>
    <recommendedName>
        <fullName evidence="8">Glutamate--cysteine ligase</fullName>
        <ecNumber evidence="8">6.3.2.2</ecNumber>
    </recommendedName>
    <alternativeName>
        <fullName evidence="8">Gamma-ECS</fullName>
        <shortName evidence="8">GCS</shortName>
    </alternativeName>
    <alternativeName>
        <fullName evidence="8">Gamma-glutamylcysteine synthetase</fullName>
    </alternativeName>
</protein>
<sequence>MNQDYADRLDGLRQLTQPDLGNQIGRGIEREALRIQPNGLLATTPHPRQKLGSNLTHPLITTDYAENLLEFVTPVAHSHQQLMASLQDIHHYAMSKMDGELLWPMSMPCFVGNDDDIPLAEYGSSHVGVMKHLYRRGLKNRYGSTMQIIAGIHYNFSLPERFWPQWQKQLGNTQPLQDFISDQYMHLIRNFYRYGWVIPYWFGASPALCHSFVQDHPSPLAFKKVGKGSLYLPYATSLRMSDLGYTSSAQSKLQISYNSLQEYVCSVRQATQTTSDEFAKIGVKVDGEYRQLNSNILQIENELYAPIRAKRVTQSGQTPSQALYEKGIEYIEVRSLDLNPFSAQGVTTQQLQFIDTLLLWCLMMPSEPFATGELQQCRENLNQVATQGRDPQLQLTIGNKKQSVVQWRDYIMNGSTQVAELLGEEFYSALDRVRHQAPLSEQLLGQLQANDEDNGTLALELAQNHRLALQEHALSQWSTDQLDALVRESLARQQAIEAADHGSLDEYLDEYFQRAMQPLD</sequence>
<dbReference type="SUPFAM" id="SSF55931">
    <property type="entry name" value="Glutamine synthetase/guanido kinase"/>
    <property type="match status" value="1"/>
</dbReference>
<evidence type="ECO:0000256" key="5">
    <source>
        <dbReference type="ARBA" id="ARBA00022741"/>
    </source>
</evidence>
<evidence type="ECO:0000256" key="6">
    <source>
        <dbReference type="ARBA" id="ARBA00022840"/>
    </source>
</evidence>
<evidence type="ECO:0000256" key="7">
    <source>
        <dbReference type="ARBA" id="ARBA00048819"/>
    </source>
</evidence>
<dbReference type="InterPro" id="IPR006334">
    <property type="entry name" value="Glut_cys_ligase"/>
</dbReference>
<dbReference type="InterPro" id="IPR007370">
    <property type="entry name" value="Glu_cys_ligase"/>
</dbReference>
<dbReference type="PANTHER" id="PTHR38761:SF1">
    <property type="entry name" value="GLUTAMATE--CYSTEINE LIGASE"/>
    <property type="match status" value="1"/>
</dbReference>
<accession>A0ABW9G994</accession>
<name>A0ABW9G994_9GAMM</name>
<organism evidence="11 12">
    <name type="scientific">Celerinatantimonas yamalensis</name>
    <dbReference type="NCBI Taxonomy" id="559956"/>
    <lineage>
        <taxon>Bacteria</taxon>
        <taxon>Pseudomonadati</taxon>
        <taxon>Pseudomonadota</taxon>
        <taxon>Gammaproteobacteria</taxon>
        <taxon>Celerinatantimonadaceae</taxon>
        <taxon>Celerinatantimonas</taxon>
    </lineage>
</organism>
<dbReference type="NCBIfam" id="TIGR01434">
    <property type="entry name" value="glu_cys_ligase"/>
    <property type="match status" value="1"/>
</dbReference>
<comment type="similarity">
    <text evidence="2 8">Belongs to the glutamate--cysteine ligase type 1 family. Type 1 subfamily.</text>
</comment>
<comment type="catalytic activity">
    <reaction evidence="7 8 9">
        <text>L-cysteine + L-glutamate + ATP = gamma-L-glutamyl-L-cysteine + ADP + phosphate + H(+)</text>
        <dbReference type="Rhea" id="RHEA:13285"/>
        <dbReference type="ChEBI" id="CHEBI:15378"/>
        <dbReference type="ChEBI" id="CHEBI:29985"/>
        <dbReference type="ChEBI" id="CHEBI:30616"/>
        <dbReference type="ChEBI" id="CHEBI:35235"/>
        <dbReference type="ChEBI" id="CHEBI:43474"/>
        <dbReference type="ChEBI" id="CHEBI:58173"/>
        <dbReference type="ChEBI" id="CHEBI:456216"/>
        <dbReference type="EC" id="6.3.2.2"/>
    </reaction>
</comment>
<dbReference type="EC" id="6.3.2.2" evidence="8"/>
<dbReference type="Proteomes" id="UP001629953">
    <property type="component" value="Unassembled WGS sequence"/>
</dbReference>
<evidence type="ECO:0000256" key="9">
    <source>
        <dbReference type="RuleBase" id="RU004391"/>
    </source>
</evidence>
<comment type="caution">
    <text evidence="11">The sequence shown here is derived from an EMBL/GenBank/DDBJ whole genome shotgun (WGS) entry which is preliminary data.</text>
</comment>
<evidence type="ECO:0000256" key="3">
    <source>
        <dbReference type="ARBA" id="ARBA00022598"/>
    </source>
</evidence>
<dbReference type="Pfam" id="PF04262">
    <property type="entry name" value="Glu_cys_ligase"/>
    <property type="match status" value="1"/>
</dbReference>
<evidence type="ECO:0000259" key="10">
    <source>
        <dbReference type="Pfam" id="PF04262"/>
    </source>
</evidence>
<dbReference type="Gene3D" id="3.30.590.20">
    <property type="match status" value="1"/>
</dbReference>
<dbReference type="PANTHER" id="PTHR38761">
    <property type="entry name" value="GLUTAMATE--CYSTEINE LIGASE"/>
    <property type="match status" value="1"/>
</dbReference>
<dbReference type="EMBL" id="JBEQCT010000005">
    <property type="protein sequence ID" value="MFM2485785.1"/>
    <property type="molecule type" value="Genomic_DNA"/>
</dbReference>
<dbReference type="HAMAP" id="MF_00578">
    <property type="entry name" value="Glu_cys_ligase"/>
    <property type="match status" value="1"/>
</dbReference>
<evidence type="ECO:0000256" key="4">
    <source>
        <dbReference type="ARBA" id="ARBA00022684"/>
    </source>
</evidence>
<evidence type="ECO:0000313" key="11">
    <source>
        <dbReference type="EMBL" id="MFM2485785.1"/>
    </source>
</evidence>
<dbReference type="InterPro" id="IPR014746">
    <property type="entry name" value="Gln_synth/guanido_kin_cat_dom"/>
</dbReference>
<dbReference type="GO" id="GO:0004357">
    <property type="term" value="F:glutamate-cysteine ligase activity"/>
    <property type="evidence" value="ECO:0007669"/>
    <property type="project" value="UniProtKB-EC"/>
</dbReference>
<keyword evidence="12" id="KW-1185">Reference proteome</keyword>
<proteinExistence type="inferred from homology"/>
<evidence type="ECO:0000256" key="2">
    <source>
        <dbReference type="ARBA" id="ARBA00008772"/>
    </source>
</evidence>
<feature type="domain" description="Glutamate--cysteine ligase" evidence="10">
    <location>
        <begin position="15"/>
        <end position="384"/>
    </location>
</feature>
<keyword evidence="4 8" id="KW-0317">Glutathione biosynthesis</keyword>